<organism evidence="1">
    <name type="scientific">Absidia glauca</name>
    <name type="common">Pin mould</name>
    <dbReference type="NCBI Taxonomy" id="4829"/>
    <lineage>
        <taxon>Eukaryota</taxon>
        <taxon>Fungi</taxon>
        <taxon>Fungi incertae sedis</taxon>
        <taxon>Mucoromycota</taxon>
        <taxon>Mucoromycotina</taxon>
        <taxon>Mucoromycetes</taxon>
        <taxon>Mucorales</taxon>
        <taxon>Cunninghamellaceae</taxon>
        <taxon>Absidia</taxon>
    </lineage>
</organism>
<evidence type="ECO:0000313" key="1">
    <source>
        <dbReference type="EMBL" id="SAM09000.1"/>
    </source>
</evidence>
<dbReference type="OrthoDB" id="2288387at2759"/>
<evidence type="ECO:0000313" key="2">
    <source>
        <dbReference type="Proteomes" id="UP000078561"/>
    </source>
</evidence>
<accession>A0A168SVB1</accession>
<proteinExistence type="predicted"/>
<gene>
    <name evidence="1" type="primary">ABSGL_14674.1 scaffold 14966</name>
</gene>
<protein>
    <recommendedName>
        <fullName evidence="3">Reverse transcriptase domain-containing protein</fullName>
    </recommendedName>
</protein>
<keyword evidence="2" id="KW-1185">Reference proteome</keyword>
<reference evidence="1" key="1">
    <citation type="submission" date="2016-04" db="EMBL/GenBank/DDBJ databases">
        <authorList>
            <person name="Evans L.H."/>
            <person name="Alamgir A."/>
            <person name="Owens N."/>
            <person name="Weber N.D."/>
            <person name="Virtaneva K."/>
            <person name="Barbian K."/>
            <person name="Babar A."/>
            <person name="Rosenke K."/>
        </authorList>
    </citation>
    <scope>NUCLEOTIDE SEQUENCE [LARGE SCALE GENOMIC DNA]</scope>
    <source>
        <strain evidence="1">CBS 101.48</strain>
    </source>
</reference>
<dbReference type="InParanoid" id="A0A168SVB1"/>
<evidence type="ECO:0008006" key="3">
    <source>
        <dbReference type="Google" id="ProtNLM"/>
    </source>
</evidence>
<dbReference type="AlphaFoldDB" id="A0A168SVB1"/>
<dbReference type="EMBL" id="LT554985">
    <property type="protein sequence ID" value="SAM09000.1"/>
    <property type="molecule type" value="Genomic_DNA"/>
</dbReference>
<name>A0A168SVB1_ABSGL</name>
<sequence length="199" mass="22534">MQEWIGIDISISDLTVDIFPFPVILTEPHGHSLDYVTPLLTVSSHDTTTTDDTHNLPPLPVKCLAYADDVCILLSSYPEFLRLQHHLDQYASVSNAKFNKDKPECFSLNGSPDDDWQQLLDDHHITTYHHAQSIAPFHHLRFPMYYTTRQRDFALQQMLASFRIHLTTFATHNLSIQGRTAIANSLLLPVVSGIADVIV</sequence>
<dbReference type="Proteomes" id="UP000078561">
    <property type="component" value="Unassembled WGS sequence"/>
</dbReference>